<feature type="chain" id="PRO_5018295579" description="CARD domain-containing protein" evidence="3">
    <location>
        <begin position="28"/>
        <end position="387"/>
    </location>
</feature>
<sequence length="387" mass="43570">MKRSRFMTAVLGGILVGSLFCVGAAFAEGDNGTDANSSVKQGWMGKGFGMRGPGQMAPDLMGKGQENLQAVLDELVDEGTLTEEQVAEISDFCDQKVEAKQAQVEEMKNLTKEELKERLEKMKNTTPEEKKAAMSEKHKAGLLSELVDEEIITQEEADAIQEKLEEKMADQQEEMAEKRQEMTEERFDQLVDEEIISEDQADALIDLWAQKEEERMTQAEERKDMTAEERKEAVAEKKTLKDGFLKKDGGFLAEAVDEEIITQEEADAIQEYEAAAREAEREEAMDAQFEQLVEDGIISEDQADEMKAFLADKAEEQKARMEELKNMTEEERQAFFEENKTKGVNVLDQMVDEGIISQDQADQITLKMPGPAHFGQRNGASQPEEQE</sequence>
<feature type="coiled-coil region" evidence="1">
    <location>
        <begin position="93"/>
        <end position="236"/>
    </location>
</feature>
<proteinExistence type="predicted"/>
<evidence type="ECO:0000313" key="5">
    <source>
        <dbReference type="Proteomes" id="UP000323521"/>
    </source>
</evidence>
<evidence type="ECO:0000313" key="4">
    <source>
        <dbReference type="EMBL" id="ATW24392.1"/>
    </source>
</evidence>
<evidence type="ECO:0000256" key="1">
    <source>
        <dbReference type="SAM" id="Coils"/>
    </source>
</evidence>
<reference evidence="4 5" key="1">
    <citation type="submission" date="2016-10" db="EMBL/GenBank/DDBJ databases">
        <title>Complete Genome Sequence of Peptococcaceae strain DCMF.</title>
        <authorList>
            <person name="Edwards R.J."/>
            <person name="Holland S.I."/>
            <person name="Deshpande N.P."/>
            <person name="Wong Y.K."/>
            <person name="Ertan H."/>
            <person name="Manefield M."/>
            <person name="Russell T.L."/>
            <person name="Lee M.J."/>
        </authorList>
    </citation>
    <scope>NUCLEOTIDE SEQUENCE [LARGE SCALE GENOMIC DNA]</scope>
    <source>
        <strain evidence="4 5">DCMF</strain>
    </source>
</reference>
<dbReference type="KEGG" id="fwa:DCMF_05970"/>
<protein>
    <recommendedName>
        <fullName evidence="6">CARD domain-containing protein</fullName>
    </recommendedName>
</protein>
<feature type="compositionally biased region" description="Polar residues" evidence="2">
    <location>
        <begin position="378"/>
        <end position="387"/>
    </location>
</feature>
<keyword evidence="5" id="KW-1185">Reference proteome</keyword>
<evidence type="ECO:0008006" key="6">
    <source>
        <dbReference type="Google" id="ProtNLM"/>
    </source>
</evidence>
<keyword evidence="3" id="KW-0732">Signal</keyword>
<evidence type="ECO:0000256" key="2">
    <source>
        <dbReference type="SAM" id="MobiDB-lite"/>
    </source>
</evidence>
<feature type="signal peptide" evidence="3">
    <location>
        <begin position="1"/>
        <end position="27"/>
    </location>
</feature>
<dbReference type="AlphaFoldDB" id="A0A3G1KPJ7"/>
<evidence type="ECO:0000256" key="3">
    <source>
        <dbReference type="SAM" id="SignalP"/>
    </source>
</evidence>
<dbReference type="Proteomes" id="UP000323521">
    <property type="component" value="Chromosome"/>
</dbReference>
<keyword evidence="1" id="KW-0175">Coiled coil</keyword>
<feature type="region of interest" description="Disordered" evidence="2">
    <location>
        <begin position="368"/>
        <end position="387"/>
    </location>
</feature>
<dbReference type="EMBL" id="CP017634">
    <property type="protein sequence ID" value="ATW24392.1"/>
    <property type="molecule type" value="Genomic_DNA"/>
</dbReference>
<name>A0A3G1KPJ7_FORW1</name>
<gene>
    <name evidence="4" type="ORF">DCMF_05970</name>
</gene>
<organism evidence="4 5">
    <name type="scientific">Formimonas warabiya</name>
    <dbReference type="NCBI Taxonomy" id="1761012"/>
    <lineage>
        <taxon>Bacteria</taxon>
        <taxon>Bacillati</taxon>
        <taxon>Bacillota</taxon>
        <taxon>Clostridia</taxon>
        <taxon>Eubacteriales</taxon>
        <taxon>Peptococcaceae</taxon>
        <taxon>Candidatus Formimonas</taxon>
    </lineage>
</organism>
<feature type="coiled-coil region" evidence="1">
    <location>
        <begin position="262"/>
        <end position="334"/>
    </location>
</feature>
<dbReference type="OrthoDB" id="1797287at2"/>
<accession>A0A3G1KPJ7</accession>
<dbReference type="RefSeq" id="WP_148133582.1">
    <property type="nucleotide sequence ID" value="NZ_CP017634.1"/>
</dbReference>